<comment type="caution">
    <text evidence="1">The sequence shown here is derived from an EMBL/GenBank/DDBJ whole genome shotgun (WGS) entry which is preliminary data.</text>
</comment>
<dbReference type="AlphaFoldDB" id="A0A2N6VKM8"/>
<sequence>MAFNPEATDLIGVTMPAQKNQPIHQSTPMFHSFEAWEEQPLENKWVYTFDTRNFYQLKSASQIMDLIQGLQHDEFLTVENVQDPSRFTQCKRQESGFMAEAAMPHQLTGFGDSPERLVVSMATCYQIMFHYVTSNGSAPAFESLYTFPIDTY</sequence>
<reference evidence="1 2" key="1">
    <citation type="submission" date="2017-09" db="EMBL/GenBank/DDBJ databases">
        <title>Bacterial strain isolated from the female urinary microbiota.</title>
        <authorList>
            <person name="Thomas-White K."/>
            <person name="Kumar N."/>
            <person name="Forster S."/>
            <person name="Putonti C."/>
            <person name="Lawley T."/>
            <person name="Wolfe A.J."/>
        </authorList>
    </citation>
    <scope>NUCLEOTIDE SEQUENCE [LARGE SCALE GENOMIC DNA]</scope>
    <source>
        <strain evidence="1 2">UMB1301</strain>
    </source>
</reference>
<dbReference type="EMBL" id="PNHK01000004">
    <property type="protein sequence ID" value="PMD04710.1"/>
    <property type="molecule type" value="Genomic_DNA"/>
</dbReference>
<dbReference type="Proteomes" id="UP000235598">
    <property type="component" value="Unassembled WGS sequence"/>
</dbReference>
<protein>
    <submittedName>
        <fullName evidence="1">Uncharacterized protein</fullName>
    </submittedName>
</protein>
<evidence type="ECO:0000313" key="2">
    <source>
        <dbReference type="Proteomes" id="UP000235598"/>
    </source>
</evidence>
<accession>A0A2N6VKM8</accession>
<name>A0A2N6VKM8_9MICO</name>
<proteinExistence type="predicted"/>
<organism evidence="1 2">
    <name type="scientific">Brevibacterium paucivorans</name>
    <dbReference type="NCBI Taxonomy" id="170994"/>
    <lineage>
        <taxon>Bacteria</taxon>
        <taxon>Bacillati</taxon>
        <taxon>Actinomycetota</taxon>
        <taxon>Actinomycetes</taxon>
        <taxon>Micrococcales</taxon>
        <taxon>Brevibacteriaceae</taxon>
        <taxon>Brevibacterium</taxon>
    </lineage>
</organism>
<gene>
    <name evidence="1" type="ORF">CJ199_10095</name>
</gene>
<evidence type="ECO:0000313" key="1">
    <source>
        <dbReference type="EMBL" id="PMD04710.1"/>
    </source>
</evidence>